<comment type="similarity">
    <text evidence="2">Belongs to the bHLH protein family.</text>
</comment>
<accession>A0A843TSX8</accession>
<dbReference type="PANTHER" id="PTHR12565">
    <property type="entry name" value="STEROL REGULATORY ELEMENT-BINDING PROTEIN"/>
    <property type="match status" value="1"/>
</dbReference>
<evidence type="ECO:0000259" key="7">
    <source>
        <dbReference type="PROSITE" id="PS50888"/>
    </source>
</evidence>
<dbReference type="InterPro" id="IPR011598">
    <property type="entry name" value="bHLH_dom"/>
</dbReference>
<dbReference type="SUPFAM" id="SSF47459">
    <property type="entry name" value="HLH, helix-loop-helix DNA-binding domain"/>
    <property type="match status" value="1"/>
</dbReference>
<evidence type="ECO:0000313" key="8">
    <source>
        <dbReference type="EMBL" id="MQL72543.1"/>
    </source>
</evidence>
<dbReference type="OrthoDB" id="775589at2759"/>
<evidence type="ECO:0000256" key="3">
    <source>
        <dbReference type="ARBA" id="ARBA00023015"/>
    </source>
</evidence>
<dbReference type="Proteomes" id="UP000652761">
    <property type="component" value="Unassembled WGS sequence"/>
</dbReference>
<dbReference type="CDD" id="cd18919">
    <property type="entry name" value="bHLH_AtBPE_like"/>
    <property type="match status" value="1"/>
</dbReference>
<organism evidence="8 9">
    <name type="scientific">Colocasia esculenta</name>
    <name type="common">Wild taro</name>
    <name type="synonym">Arum esculentum</name>
    <dbReference type="NCBI Taxonomy" id="4460"/>
    <lineage>
        <taxon>Eukaryota</taxon>
        <taxon>Viridiplantae</taxon>
        <taxon>Streptophyta</taxon>
        <taxon>Embryophyta</taxon>
        <taxon>Tracheophyta</taxon>
        <taxon>Spermatophyta</taxon>
        <taxon>Magnoliopsida</taxon>
        <taxon>Liliopsida</taxon>
        <taxon>Araceae</taxon>
        <taxon>Aroideae</taxon>
        <taxon>Colocasieae</taxon>
        <taxon>Colocasia</taxon>
    </lineage>
</organism>
<dbReference type="PANTHER" id="PTHR12565:SF184">
    <property type="entry name" value="BHLH TRANSCRIPTION FACTOR"/>
    <property type="match status" value="1"/>
</dbReference>
<feature type="compositionally biased region" description="Polar residues" evidence="6">
    <location>
        <begin position="261"/>
        <end position="271"/>
    </location>
</feature>
<dbReference type="Pfam" id="PF00010">
    <property type="entry name" value="HLH"/>
    <property type="match status" value="1"/>
</dbReference>
<dbReference type="GO" id="GO:0046983">
    <property type="term" value="F:protein dimerization activity"/>
    <property type="evidence" value="ECO:0007669"/>
    <property type="project" value="InterPro"/>
</dbReference>
<dbReference type="SMART" id="SM00353">
    <property type="entry name" value="HLH"/>
    <property type="match status" value="1"/>
</dbReference>
<dbReference type="FunFam" id="4.10.280.10:FF:000002">
    <property type="entry name" value="Basic helix-loop-helix transcription factor"/>
    <property type="match status" value="1"/>
</dbReference>
<dbReference type="PROSITE" id="PS50888">
    <property type="entry name" value="BHLH"/>
    <property type="match status" value="1"/>
</dbReference>
<dbReference type="InterPro" id="IPR024097">
    <property type="entry name" value="bHLH_ZIP_TF"/>
</dbReference>
<protein>
    <recommendedName>
        <fullName evidence="7">BHLH domain-containing protein</fullName>
    </recommendedName>
</protein>
<keyword evidence="9" id="KW-1185">Reference proteome</keyword>
<evidence type="ECO:0000256" key="1">
    <source>
        <dbReference type="ARBA" id="ARBA00004123"/>
    </source>
</evidence>
<comment type="caution">
    <text evidence="8">The sequence shown here is derived from an EMBL/GenBank/DDBJ whole genome shotgun (WGS) entry which is preliminary data.</text>
</comment>
<feature type="compositionally biased region" description="Basic and acidic residues" evidence="6">
    <location>
        <begin position="354"/>
        <end position="367"/>
    </location>
</feature>
<gene>
    <name evidence="8" type="ORF">Taro_004876</name>
</gene>
<feature type="compositionally biased region" description="Basic and acidic residues" evidence="6">
    <location>
        <begin position="330"/>
        <end position="340"/>
    </location>
</feature>
<dbReference type="AlphaFoldDB" id="A0A843TSX8"/>
<evidence type="ECO:0000256" key="5">
    <source>
        <dbReference type="ARBA" id="ARBA00023242"/>
    </source>
</evidence>
<name>A0A843TSX8_COLES</name>
<feature type="compositionally biased region" description="Polar residues" evidence="6">
    <location>
        <begin position="341"/>
        <end position="352"/>
    </location>
</feature>
<keyword evidence="4" id="KW-0804">Transcription</keyword>
<sequence>MEEEKIFECPPGFNWQSSVVVSGSLPADQIQSGFLHLNWDSSMDHSAAQFESALSSMVSSPSNPTPPPPDSVVIRELIGRLGSICHAGEISPQSHQYMGGGGGGVGNNSANTSCYSTPLNSPPKLNLSMMDHHLTRVGGGGVPIQGNPAVPPLPTHLAPFAADPEFAERAARFSCFGSRGYGGGLGVQFGLLEPGKLSRVPSSQSLKAGGLQMSTPDNTKEIAPQDGSQPEGDLRSKFGSRLSTSSTPDDADFGSVREESTASQQPVNSVETAAGSRGPIDGNARKRKAASKGKAKDIPQSPSIKDPPKMAEEDDSNAKRCKSAEANGTAKDDVKPKVEQESNSNNGDSSGLKQGKENSSKPPEAPKQDYIHVRARRGQATDSHSLAERVRREKISQRMKFLQDLVPGCNKVTGKALMLDEIINYVQSLQRQVEFLSMKLATVNPRLDFNAESLLAKDMHQSRGSLPHSVYPLEASASAFPYAQQTPQQGTPLQSMVSNGPESQCPVNPLDTTPRRTLSMQMLSMDGFVDAASQIGAFWEDDLQSVVQMGFGQNQEAEFSSQSFHGSVPTNHMKIEP</sequence>
<evidence type="ECO:0000256" key="6">
    <source>
        <dbReference type="SAM" id="MobiDB-lite"/>
    </source>
</evidence>
<proteinExistence type="inferred from homology"/>
<dbReference type="Gene3D" id="4.10.280.10">
    <property type="entry name" value="Helix-loop-helix DNA-binding domain"/>
    <property type="match status" value="1"/>
</dbReference>
<reference evidence="8" key="1">
    <citation type="submission" date="2017-07" db="EMBL/GenBank/DDBJ databases">
        <title>Taro Niue Genome Assembly and Annotation.</title>
        <authorList>
            <person name="Atibalentja N."/>
            <person name="Keating K."/>
            <person name="Fields C.J."/>
        </authorList>
    </citation>
    <scope>NUCLEOTIDE SEQUENCE</scope>
    <source>
        <strain evidence="8">Niue_2</strain>
        <tissue evidence="8">Leaf</tissue>
    </source>
</reference>
<evidence type="ECO:0000313" key="9">
    <source>
        <dbReference type="Proteomes" id="UP000652761"/>
    </source>
</evidence>
<evidence type="ECO:0000256" key="4">
    <source>
        <dbReference type="ARBA" id="ARBA00023163"/>
    </source>
</evidence>
<evidence type="ECO:0000256" key="2">
    <source>
        <dbReference type="ARBA" id="ARBA00005510"/>
    </source>
</evidence>
<dbReference type="GO" id="GO:0005634">
    <property type="term" value="C:nucleus"/>
    <property type="evidence" value="ECO:0007669"/>
    <property type="project" value="UniProtKB-SubCell"/>
</dbReference>
<dbReference type="EMBL" id="NMUH01000134">
    <property type="protein sequence ID" value="MQL72543.1"/>
    <property type="molecule type" value="Genomic_DNA"/>
</dbReference>
<feature type="domain" description="BHLH" evidence="7">
    <location>
        <begin position="379"/>
        <end position="429"/>
    </location>
</feature>
<keyword evidence="5" id="KW-0539">Nucleus</keyword>
<feature type="compositionally biased region" description="Polar residues" evidence="6">
    <location>
        <begin position="200"/>
        <end position="217"/>
    </location>
</feature>
<keyword evidence="3" id="KW-0805">Transcription regulation</keyword>
<dbReference type="GO" id="GO:0003700">
    <property type="term" value="F:DNA-binding transcription factor activity"/>
    <property type="evidence" value="ECO:0007669"/>
    <property type="project" value="TreeGrafter"/>
</dbReference>
<feature type="region of interest" description="Disordered" evidence="6">
    <location>
        <begin position="485"/>
        <end position="506"/>
    </location>
</feature>
<feature type="region of interest" description="Disordered" evidence="6">
    <location>
        <begin position="200"/>
        <end position="367"/>
    </location>
</feature>
<dbReference type="InterPro" id="IPR036638">
    <property type="entry name" value="HLH_DNA-bd_sf"/>
</dbReference>
<comment type="subcellular location">
    <subcellularLocation>
        <location evidence="1">Nucleus</location>
    </subcellularLocation>
</comment>